<keyword evidence="2" id="KW-1185">Reference proteome</keyword>
<dbReference type="RefSeq" id="WP_271994110.1">
    <property type="nucleotide sequence ID" value="NZ_JAQNDN010000001.1"/>
</dbReference>
<dbReference type="InterPro" id="IPR019587">
    <property type="entry name" value="Polyketide_cyclase/dehydratase"/>
</dbReference>
<evidence type="ECO:0000313" key="1">
    <source>
        <dbReference type="EMBL" id="MDC0666530.1"/>
    </source>
</evidence>
<dbReference type="Gene3D" id="3.30.530.20">
    <property type="match status" value="1"/>
</dbReference>
<dbReference type="InterPro" id="IPR023393">
    <property type="entry name" value="START-like_dom_sf"/>
</dbReference>
<dbReference type="Proteomes" id="UP001217838">
    <property type="component" value="Unassembled WGS sequence"/>
</dbReference>
<dbReference type="Pfam" id="PF10604">
    <property type="entry name" value="Polyketide_cyc2"/>
    <property type="match status" value="1"/>
</dbReference>
<dbReference type="EMBL" id="JAQNDN010000001">
    <property type="protein sequence ID" value="MDC0666530.1"/>
    <property type="molecule type" value="Genomic_DNA"/>
</dbReference>
<dbReference type="SUPFAM" id="SSF55961">
    <property type="entry name" value="Bet v1-like"/>
    <property type="match status" value="1"/>
</dbReference>
<sequence>MPAFHLLSEWTFLAPPATLWAKIADSPRYPRWWPGFERAEQVDDAGDVVRCRVRGDLGLSLEFVQHVVVREPPARLEFHADGDLIGRGTWTLAAHDGGTRVVMLWEVDLGRPWLRALSRLPPIKRWMARSHHRMMEQGRRSLTALLGE</sequence>
<proteinExistence type="predicted"/>
<gene>
    <name evidence="1" type="ORF">POL58_02240</name>
</gene>
<reference evidence="1 2" key="1">
    <citation type="submission" date="2022-11" db="EMBL/GenBank/DDBJ databases">
        <title>Minimal conservation of predation-associated metabolite biosynthetic gene clusters underscores biosynthetic potential of Myxococcota including descriptions for ten novel species: Archangium lansinium sp. nov., Myxococcus landrumus sp. nov., Nannocystis bai.</title>
        <authorList>
            <person name="Ahearne A."/>
            <person name="Stevens C."/>
            <person name="Dowd S."/>
        </authorList>
    </citation>
    <scope>NUCLEOTIDE SEQUENCE [LARGE SCALE GENOMIC DNA]</scope>
    <source>
        <strain evidence="1 2">NCELM</strain>
    </source>
</reference>
<name>A0ABT5AXH3_9BACT</name>
<evidence type="ECO:0000313" key="2">
    <source>
        <dbReference type="Proteomes" id="UP001217838"/>
    </source>
</evidence>
<organism evidence="1 2">
    <name type="scientific">Nannocystis radixulma</name>
    <dbReference type="NCBI Taxonomy" id="2995305"/>
    <lineage>
        <taxon>Bacteria</taxon>
        <taxon>Pseudomonadati</taxon>
        <taxon>Myxococcota</taxon>
        <taxon>Polyangia</taxon>
        <taxon>Nannocystales</taxon>
        <taxon>Nannocystaceae</taxon>
        <taxon>Nannocystis</taxon>
    </lineage>
</organism>
<protein>
    <submittedName>
        <fullName evidence="1">SRPBCC family protein</fullName>
    </submittedName>
</protein>
<comment type="caution">
    <text evidence="1">The sequence shown here is derived from an EMBL/GenBank/DDBJ whole genome shotgun (WGS) entry which is preliminary data.</text>
</comment>
<accession>A0ABT5AXH3</accession>